<proteinExistence type="predicted"/>
<gene>
    <name evidence="1" type="primary">m588R</name>
    <name evidence="1" type="ORF">MT325_m588R</name>
</gene>
<protein>
    <submittedName>
        <fullName evidence="1">Uncharacterized protein m588R</fullName>
    </submittedName>
</protein>
<dbReference type="EMBL" id="DQ491001">
    <property type="protein sequence ID" value="ABT14142.1"/>
    <property type="molecule type" value="Genomic_DNA"/>
</dbReference>
<dbReference type="Proteomes" id="UP000246715">
    <property type="component" value="Segment"/>
</dbReference>
<organism evidence="1 2">
    <name type="scientific">Paramecium bursaria Chlorella virus MT325</name>
    <name type="common">PBCV-MT325</name>
    <dbReference type="NCBI Taxonomy" id="346932"/>
    <lineage>
        <taxon>Viruses</taxon>
        <taxon>Varidnaviria</taxon>
        <taxon>Bamfordvirae</taxon>
        <taxon>Nucleocytoviricota</taxon>
        <taxon>Megaviricetes</taxon>
        <taxon>Algavirales</taxon>
        <taxon>Phycodnaviridae</taxon>
        <taxon>Chlorovirus</taxon>
        <taxon>Chlorovirus conductrix</taxon>
        <taxon>Paramecium bursaria Chlorella virus A1</taxon>
    </lineage>
</organism>
<accession>A7IUW8</accession>
<reference evidence="1 2" key="1">
    <citation type="journal article" date="2007" name="Virology">
        <title>Sequence and annotation of the 314-kb MT325 and the 321-kb FR483 viruses that infect Chlorella Pbi.</title>
        <authorList>
            <person name="Fitzgerald L.A."/>
            <person name="Graves M.V."/>
            <person name="Li X."/>
            <person name="Feldblyum T."/>
            <person name="Hartigan J."/>
            <person name="Van Etten J.L."/>
        </authorList>
    </citation>
    <scope>NUCLEOTIDE SEQUENCE [LARGE SCALE GENOMIC DNA]</scope>
    <source>
        <strain evidence="1 2">MT325</strain>
    </source>
</reference>
<evidence type="ECO:0000313" key="2">
    <source>
        <dbReference type="Proteomes" id="UP000246715"/>
    </source>
</evidence>
<evidence type="ECO:0000313" key="1">
    <source>
        <dbReference type="EMBL" id="ABT14142.1"/>
    </source>
</evidence>
<name>A7IUW8_PBCVM</name>
<sequence>MAPVHENIPHHWFLHDRRIECQVIQHHKYPAHVSFLCGLLLSLQQFVQRRAIEIVKDEDIWDKLREVPVPRFCTRHNESTW</sequence>
<organismHost>
    <name type="scientific">Paramecium bursaria</name>
    <dbReference type="NCBI Taxonomy" id="74790"/>
</organismHost>